<proteinExistence type="predicted"/>
<evidence type="ECO:0000313" key="2">
    <source>
        <dbReference type="EMBL" id="KAG5585490.1"/>
    </source>
</evidence>
<name>A0A9J5XCN3_SOLCO</name>
<reference evidence="2 3" key="1">
    <citation type="submission" date="2020-09" db="EMBL/GenBank/DDBJ databases">
        <title>De no assembly of potato wild relative species, Solanum commersonii.</title>
        <authorList>
            <person name="Cho K."/>
        </authorList>
    </citation>
    <scope>NUCLEOTIDE SEQUENCE [LARGE SCALE GENOMIC DNA]</scope>
    <source>
        <strain evidence="2">LZ3.2</strain>
        <tissue evidence="2">Leaf</tissue>
    </source>
</reference>
<evidence type="ECO:0000313" key="3">
    <source>
        <dbReference type="Proteomes" id="UP000824120"/>
    </source>
</evidence>
<keyword evidence="3" id="KW-1185">Reference proteome</keyword>
<sequence>MDINFYGYFKNKFKAISDEATPAGDRSSKNKQRLGLVQGGNILSGDGEKGRRKGKMGKDEEEEKRKLRKRQGRSRRDLIMKALS</sequence>
<dbReference type="AlphaFoldDB" id="A0A9J5XCN3"/>
<dbReference type="EMBL" id="JACXVP010000009">
    <property type="protein sequence ID" value="KAG5585490.1"/>
    <property type="molecule type" value="Genomic_DNA"/>
</dbReference>
<gene>
    <name evidence="2" type="ORF">H5410_045924</name>
</gene>
<feature type="compositionally biased region" description="Basic and acidic residues" evidence="1">
    <location>
        <begin position="74"/>
        <end position="84"/>
    </location>
</feature>
<comment type="caution">
    <text evidence="2">The sequence shown here is derived from an EMBL/GenBank/DDBJ whole genome shotgun (WGS) entry which is preliminary data.</text>
</comment>
<evidence type="ECO:0000256" key="1">
    <source>
        <dbReference type="SAM" id="MobiDB-lite"/>
    </source>
</evidence>
<dbReference type="Proteomes" id="UP000824120">
    <property type="component" value="Chromosome 9"/>
</dbReference>
<protein>
    <submittedName>
        <fullName evidence="2">Uncharacterized protein</fullName>
    </submittedName>
</protein>
<accession>A0A9J5XCN3</accession>
<feature type="region of interest" description="Disordered" evidence="1">
    <location>
        <begin position="18"/>
        <end position="84"/>
    </location>
</feature>
<organism evidence="2 3">
    <name type="scientific">Solanum commersonii</name>
    <name type="common">Commerson's wild potato</name>
    <name type="synonym">Commerson's nightshade</name>
    <dbReference type="NCBI Taxonomy" id="4109"/>
    <lineage>
        <taxon>Eukaryota</taxon>
        <taxon>Viridiplantae</taxon>
        <taxon>Streptophyta</taxon>
        <taxon>Embryophyta</taxon>
        <taxon>Tracheophyta</taxon>
        <taxon>Spermatophyta</taxon>
        <taxon>Magnoliopsida</taxon>
        <taxon>eudicotyledons</taxon>
        <taxon>Gunneridae</taxon>
        <taxon>Pentapetalae</taxon>
        <taxon>asterids</taxon>
        <taxon>lamiids</taxon>
        <taxon>Solanales</taxon>
        <taxon>Solanaceae</taxon>
        <taxon>Solanoideae</taxon>
        <taxon>Solaneae</taxon>
        <taxon>Solanum</taxon>
    </lineage>
</organism>